<dbReference type="EMBL" id="GL732528">
    <property type="protein sequence ID" value="EFX86857.1"/>
    <property type="molecule type" value="Genomic_DNA"/>
</dbReference>
<evidence type="ECO:0000313" key="2">
    <source>
        <dbReference type="Proteomes" id="UP000000305"/>
    </source>
</evidence>
<dbReference type="KEGG" id="dpx:DAPPUDRAFT_235574"/>
<dbReference type="AlphaFoldDB" id="E9G085"/>
<sequence>MHSSSSIAYILENRPIDEHKSSSINTIINTKGIQILANEGSLSNAARGYNLGIWYR</sequence>
<protein>
    <submittedName>
        <fullName evidence="1">Uncharacterized protein</fullName>
    </submittedName>
</protein>
<accession>E9G085</accession>
<name>E9G085_DAPPU</name>
<dbReference type="InParanoid" id="E9G085"/>
<proteinExistence type="predicted"/>
<organism evidence="1 2">
    <name type="scientific">Daphnia pulex</name>
    <name type="common">Water flea</name>
    <dbReference type="NCBI Taxonomy" id="6669"/>
    <lineage>
        <taxon>Eukaryota</taxon>
        <taxon>Metazoa</taxon>
        <taxon>Ecdysozoa</taxon>
        <taxon>Arthropoda</taxon>
        <taxon>Crustacea</taxon>
        <taxon>Branchiopoda</taxon>
        <taxon>Diplostraca</taxon>
        <taxon>Cladocera</taxon>
        <taxon>Anomopoda</taxon>
        <taxon>Daphniidae</taxon>
        <taxon>Daphnia</taxon>
    </lineage>
</organism>
<keyword evidence="2" id="KW-1185">Reference proteome</keyword>
<dbReference type="Proteomes" id="UP000000305">
    <property type="component" value="Unassembled WGS sequence"/>
</dbReference>
<dbReference type="HOGENOM" id="CLU_3016319_0_0_1"/>
<evidence type="ECO:0000313" key="1">
    <source>
        <dbReference type="EMBL" id="EFX86857.1"/>
    </source>
</evidence>
<reference evidence="1 2" key="1">
    <citation type="journal article" date="2011" name="Science">
        <title>The ecoresponsive genome of Daphnia pulex.</title>
        <authorList>
            <person name="Colbourne J.K."/>
            <person name="Pfrender M.E."/>
            <person name="Gilbert D."/>
            <person name="Thomas W.K."/>
            <person name="Tucker A."/>
            <person name="Oakley T.H."/>
            <person name="Tokishita S."/>
            <person name="Aerts A."/>
            <person name="Arnold G.J."/>
            <person name="Basu M.K."/>
            <person name="Bauer D.J."/>
            <person name="Caceres C.E."/>
            <person name="Carmel L."/>
            <person name="Casola C."/>
            <person name="Choi J.H."/>
            <person name="Detter J.C."/>
            <person name="Dong Q."/>
            <person name="Dusheyko S."/>
            <person name="Eads B.D."/>
            <person name="Frohlich T."/>
            <person name="Geiler-Samerotte K.A."/>
            <person name="Gerlach D."/>
            <person name="Hatcher P."/>
            <person name="Jogdeo S."/>
            <person name="Krijgsveld J."/>
            <person name="Kriventseva E.V."/>
            <person name="Kultz D."/>
            <person name="Laforsch C."/>
            <person name="Lindquist E."/>
            <person name="Lopez J."/>
            <person name="Manak J.R."/>
            <person name="Muller J."/>
            <person name="Pangilinan J."/>
            <person name="Patwardhan R.P."/>
            <person name="Pitluck S."/>
            <person name="Pritham E.J."/>
            <person name="Rechtsteiner A."/>
            <person name="Rho M."/>
            <person name="Rogozin I.B."/>
            <person name="Sakarya O."/>
            <person name="Salamov A."/>
            <person name="Schaack S."/>
            <person name="Shapiro H."/>
            <person name="Shiga Y."/>
            <person name="Skalitzky C."/>
            <person name="Smith Z."/>
            <person name="Souvorov A."/>
            <person name="Sung W."/>
            <person name="Tang Z."/>
            <person name="Tsuchiya D."/>
            <person name="Tu H."/>
            <person name="Vos H."/>
            <person name="Wang M."/>
            <person name="Wolf Y.I."/>
            <person name="Yamagata H."/>
            <person name="Yamada T."/>
            <person name="Ye Y."/>
            <person name="Shaw J.R."/>
            <person name="Andrews J."/>
            <person name="Crease T.J."/>
            <person name="Tang H."/>
            <person name="Lucas S.M."/>
            <person name="Robertson H.M."/>
            <person name="Bork P."/>
            <person name="Koonin E.V."/>
            <person name="Zdobnov E.M."/>
            <person name="Grigoriev I.V."/>
            <person name="Lynch M."/>
            <person name="Boore J.L."/>
        </authorList>
    </citation>
    <scope>NUCLEOTIDE SEQUENCE [LARGE SCALE GENOMIC DNA]</scope>
</reference>
<gene>
    <name evidence="1" type="ORF">DAPPUDRAFT_235574</name>
</gene>